<dbReference type="GO" id="GO:0008270">
    <property type="term" value="F:zinc ion binding"/>
    <property type="evidence" value="ECO:0007669"/>
    <property type="project" value="TreeGrafter"/>
</dbReference>
<dbReference type="EMBL" id="LQBL01000022">
    <property type="protein sequence ID" value="KUG55724.1"/>
    <property type="molecule type" value="Genomic_DNA"/>
</dbReference>
<evidence type="ECO:0000313" key="9">
    <source>
        <dbReference type="EMBL" id="KUG55724.1"/>
    </source>
</evidence>
<feature type="binding site" evidence="7">
    <location>
        <position position="113"/>
    </location>
    <ligand>
        <name>Zn(2+)</name>
        <dbReference type="ChEBI" id="CHEBI:29105"/>
    </ligand>
</feature>
<dbReference type="PANTHER" id="PTHR33202:SF7">
    <property type="entry name" value="FERRIC UPTAKE REGULATION PROTEIN"/>
    <property type="match status" value="1"/>
</dbReference>
<dbReference type="Pfam" id="PF01475">
    <property type="entry name" value="FUR"/>
    <property type="match status" value="1"/>
</dbReference>
<comment type="similarity">
    <text evidence="1">Belongs to the Fur family.</text>
</comment>
<feature type="binding site" evidence="7">
    <location>
        <position position="152"/>
    </location>
    <ligand>
        <name>Zn(2+)</name>
        <dbReference type="ChEBI" id="CHEBI:29105"/>
    </ligand>
</feature>
<dbReference type="PANTHER" id="PTHR33202">
    <property type="entry name" value="ZINC UPTAKE REGULATION PROTEIN"/>
    <property type="match status" value="1"/>
</dbReference>
<dbReference type="Proteomes" id="UP000054837">
    <property type="component" value="Unassembled WGS sequence"/>
</dbReference>
<evidence type="ECO:0000256" key="8">
    <source>
        <dbReference type="PIRSR" id="PIRSR602481-2"/>
    </source>
</evidence>
<keyword evidence="8" id="KW-0408">Iron</keyword>
<proteinExistence type="inferred from homology"/>
<feature type="binding site" evidence="7">
    <location>
        <position position="110"/>
    </location>
    <ligand>
        <name>Zn(2+)</name>
        <dbReference type="ChEBI" id="CHEBI:29105"/>
    </ligand>
</feature>
<evidence type="ECO:0000256" key="5">
    <source>
        <dbReference type="ARBA" id="ARBA00023125"/>
    </source>
</evidence>
<keyword evidence="5" id="KW-0238">DNA-binding</keyword>
<dbReference type="Gene3D" id="3.30.1490.190">
    <property type="match status" value="1"/>
</dbReference>
<comment type="cofactor">
    <cofactor evidence="8">
        <name>Mn(2+)</name>
        <dbReference type="ChEBI" id="CHEBI:29035"/>
    </cofactor>
    <cofactor evidence="8">
        <name>Fe(2+)</name>
        <dbReference type="ChEBI" id="CHEBI:29033"/>
    </cofactor>
    <text evidence="8">Binds 1 Mn(2+) or Fe(2+) ion per subunit.</text>
</comment>
<name>A0A0W8I8N2_9MICO</name>
<reference evidence="9 10" key="1">
    <citation type="submission" date="2015-12" db="EMBL/GenBank/DDBJ databases">
        <title>Serinicoccus chungangenesis strain CD08_5 genome sequencing and assembly.</title>
        <authorList>
            <person name="Chander A.M."/>
            <person name="Kaur G."/>
            <person name="Nair G.R."/>
            <person name="Dhawan D.K."/>
            <person name="Kochhar R.K."/>
            <person name="Mayilraj S."/>
            <person name="Bhadada S.K."/>
        </authorList>
    </citation>
    <scope>NUCLEOTIDE SEQUENCE [LARGE SCALE GENOMIC DNA]</scope>
    <source>
        <strain evidence="9 10">CD08_5</strain>
    </source>
</reference>
<dbReference type="InterPro" id="IPR036390">
    <property type="entry name" value="WH_DNA-bd_sf"/>
</dbReference>
<evidence type="ECO:0000256" key="1">
    <source>
        <dbReference type="ARBA" id="ARBA00007957"/>
    </source>
</evidence>
<dbReference type="GO" id="GO:1900376">
    <property type="term" value="P:regulation of secondary metabolite biosynthetic process"/>
    <property type="evidence" value="ECO:0007669"/>
    <property type="project" value="TreeGrafter"/>
</dbReference>
<keyword evidence="10" id="KW-1185">Reference proteome</keyword>
<feature type="binding site" evidence="8">
    <location>
        <position position="125"/>
    </location>
    <ligand>
        <name>Fe cation</name>
        <dbReference type="ChEBI" id="CHEBI:24875"/>
    </ligand>
</feature>
<dbReference type="GO" id="GO:0003700">
    <property type="term" value="F:DNA-binding transcription factor activity"/>
    <property type="evidence" value="ECO:0007669"/>
    <property type="project" value="InterPro"/>
</dbReference>
<evidence type="ECO:0000256" key="7">
    <source>
        <dbReference type="PIRSR" id="PIRSR602481-1"/>
    </source>
</evidence>
<dbReference type="STRING" id="767452.AVL62_05395"/>
<keyword evidence="2" id="KW-0678">Repressor</keyword>
<keyword evidence="4" id="KW-0805">Transcription regulation</keyword>
<evidence type="ECO:0000313" key="10">
    <source>
        <dbReference type="Proteomes" id="UP000054837"/>
    </source>
</evidence>
<dbReference type="OrthoDB" id="8659436at2"/>
<dbReference type="RefSeq" id="WP_058890832.1">
    <property type="nucleotide sequence ID" value="NZ_LQBL01000022.1"/>
</dbReference>
<organism evidence="9 10">
    <name type="scientific">Serinicoccus chungangensis</name>
    <dbReference type="NCBI Taxonomy" id="767452"/>
    <lineage>
        <taxon>Bacteria</taxon>
        <taxon>Bacillati</taxon>
        <taxon>Actinomycetota</taxon>
        <taxon>Actinomycetes</taxon>
        <taxon>Micrococcales</taxon>
        <taxon>Ornithinimicrobiaceae</taxon>
        <taxon>Serinicoccus</taxon>
    </lineage>
</organism>
<dbReference type="InterPro" id="IPR043135">
    <property type="entry name" value="Fur_C"/>
</dbReference>
<feature type="binding site" evidence="7">
    <location>
        <position position="149"/>
    </location>
    <ligand>
        <name>Zn(2+)</name>
        <dbReference type="ChEBI" id="CHEBI:29105"/>
    </ligand>
</feature>
<dbReference type="AlphaFoldDB" id="A0A0W8I8N2"/>
<dbReference type="GO" id="GO:0045892">
    <property type="term" value="P:negative regulation of DNA-templated transcription"/>
    <property type="evidence" value="ECO:0007669"/>
    <property type="project" value="TreeGrafter"/>
</dbReference>
<comment type="caution">
    <text evidence="9">The sequence shown here is derived from an EMBL/GenBank/DDBJ whole genome shotgun (WGS) entry which is preliminary data.</text>
</comment>
<accession>A0A0W8I8N2</accession>
<dbReference type="InterPro" id="IPR036388">
    <property type="entry name" value="WH-like_DNA-bd_sf"/>
</dbReference>
<dbReference type="InterPro" id="IPR002481">
    <property type="entry name" value="FUR"/>
</dbReference>
<evidence type="ECO:0008006" key="11">
    <source>
        <dbReference type="Google" id="ProtNLM"/>
    </source>
</evidence>
<gene>
    <name evidence="9" type="ORF">AVL62_05395</name>
</gene>
<sequence length="155" mass="16537">MPTPEPAQVAPRGHVRAAVDLLRERGDRLTGPRRRVLEAMGALPGHPDVAEVHAAVQERGTTHLATTYRALEHLCAAGILTHVHLDHAPPRYHFSARVTGGGTEHVHAACRGCGAVLDLPATVLEPAHRHLAERGYVPHLGHTALSVTCPDCVGD</sequence>
<evidence type="ECO:0000256" key="2">
    <source>
        <dbReference type="ARBA" id="ARBA00022491"/>
    </source>
</evidence>
<evidence type="ECO:0000256" key="4">
    <source>
        <dbReference type="ARBA" id="ARBA00023015"/>
    </source>
</evidence>
<protein>
    <recommendedName>
        <fullName evidence="11">Fur family transcriptional regulator</fullName>
    </recommendedName>
</protein>
<comment type="cofactor">
    <cofactor evidence="7">
        <name>Zn(2+)</name>
        <dbReference type="ChEBI" id="CHEBI:29105"/>
    </cofactor>
    <text evidence="7">Binds 1 zinc ion per subunit.</text>
</comment>
<keyword evidence="3 7" id="KW-0862">Zinc</keyword>
<keyword evidence="7" id="KW-0479">Metal-binding</keyword>
<evidence type="ECO:0000256" key="6">
    <source>
        <dbReference type="ARBA" id="ARBA00023163"/>
    </source>
</evidence>
<keyword evidence="6" id="KW-0804">Transcription</keyword>
<dbReference type="SUPFAM" id="SSF46785">
    <property type="entry name" value="Winged helix' DNA-binding domain"/>
    <property type="match status" value="1"/>
</dbReference>
<evidence type="ECO:0000256" key="3">
    <source>
        <dbReference type="ARBA" id="ARBA00022833"/>
    </source>
</evidence>
<dbReference type="Gene3D" id="1.10.10.10">
    <property type="entry name" value="Winged helix-like DNA-binding domain superfamily/Winged helix DNA-binding domain"/>
    <property type="match status" value="1"/>
</dbReference>
<dbReference type="GO" id="GO:0000976">
    <property type="term" value="F:transcription cis-regulatory region binding"/>
    <property type="evidence" value="ECO:0007669"/>
    <property type="project" value="TreeGrafter"/>
</dbReference>